<name>A0A7L5BQX7_9HYPH</name>
<dbReference type="Proteomes" id="UP000464865">
    <property type="component" value="Plasmid p5"/>
</dbReference>
<evidence type="ECO:0000313" key="1">
    <source>
        <dbReference type="EMBL" id="QIB41347.1"/>
    </source>
</evidence>
<organism evidence="1 2">
    <name type="scientific">Rhizobium oryzihabitans</name>
    <dbReference type="NCBI Taxonomy" id="2267833"/>
    <lineage>
        <taxon>Bacteria</taxon>
        <taxon>Pseudomonadati</taxon>
        <taxon>Pseudomonadota</taxon>
        <taxon>Alphaproteobacteria</taxon>
        <taxon>Hyphomicrobiales</taxon>
        <taxon>Rhizobiaceae</taxon>
        <taxon>Rhizobium/Agrobacterium group</taxon>
        <taxon>Rhizobium</taxon>
    </lineage>
</organism>
<sequence length="112" mass="12776">MIRSVLTSWKTVAVLTMIFIQIISGSLCSTPLENRTFVPPGVATFVQERGSPVDNRKLLLSEADHHVRCEQRSLQAELYDFRFSEGLRYSVSADLLRESQIYLISRPPKYLS</sequence>
<dbReference type="KEGG" id="roy:G3A56_26365"/>
<proteinExistence type="predicted"/>
<accession>A0A7L5BQX7</accession>
<evidence type="ECO:0000313" key="2">
    <source>
        <dbReference type="Proteomes" id="UP000464865"/>
    </source>
</evidence>
<dbReference type="AlphaFoldDB" id="A0A7L5BQX7"/>
<gene>
    <name evidence="1" type="ORF">G3A56_26365</name>
</gene>
<reference evidence="1 2" key="1">
    <citation type="submission" date="2020-02" db="EMBL/GenBank/DDBJ databases">
        <title>Plant-Promoting Endophytic Bacterium Rhizobium oryzihabitans sp. nov., Isolated from the Root of Rice.</title>
        <authorList>
            <person name="zhao J."/>
            <person name="Zhang G."/>
        </authorList>
    </citation>
    <scope>NUCLEOTIDE SEQUENCE [LARGE SCALE GENOMIC DNA]</scope>
    <source>
        <strain evidence="1 2">M15</strain>
        <plasmid evidence="1 2">p5</plasmid>
    </source>
</reference>
<keyword evidence="2" id="KW-1185">Reference proteome</keyword>
<keyword evidence="1" id="KW-0614">Plasmid</keyword>
<dbReference type="EMBL" id="CP048637">
    <property type="protein sequence ID" value="QIB41347.1"/>
    <property type="molecule type" value="Genomic_DNA"/>
</dbReference>
<protein>
    <submittedName>
        <fullName evidence="1">Uncharacterized protein</fullName>
    </submittedName>
</protein>
<geneLocation type="plasmid" evidence="1 2">
    <name>p5</name>
</geneLocation>